<dbReference type="PANTHER" id="PTHR36565:SF1">
    <property type="entry name" value="UPF0332 PROTEIN TM_1000"/>
    <property type="match status" value="1"/>
</dbReference>
<dbReference type="InterPro" id="IPR052226">
    <property type="entry name" value="UPF0332_toxin"/>
</dbReference>
<keyword evidence="5" id="KW-1185">Reference proteome</keyword>
<feature type="domain" description="HEPN" evidence="3">
    <location>
        <begin position="4"/>
        <end position="121"/>
    </location>
</feature>
<sequence length="125" mass="14710">MDVKEALNKAEQFLKAARVTLAAEMNDTCVIACYYAAFWAAIAMLHYCGVKQRRWKHGEVKERFGMECIKRRRLCPEEFGRWIGELYELRNDAMYEPEPIANKVATRAMRKAEQFFQHAKEVCQR</sequence>
<dbReference type="RefSeq" id="WP_259094625.1">
    <property type="nucleotide sequence ID" value="NZ_CP130454.1"/>
</dbReference>
<evidence type="ECO:0000256" key="1">
    <source>
        <dbReference type="ARBA" id="ARBA00038248"/>
    </source>
</evidence>
<reference evidence="4 5" key="1">
    <citation type="submission" date="2022-08" db="EMBL/GenBank/DDBJ databases">
        <title>Bacterial and archaeal communities from various locations to study Microbial Dark Matter (Phase II).</title>
        <authorList>
            <person name="Stepanauskas R."/>
        </authorList>
    </citation>
    <scope>NUCLEOTIDE SEQUENCE [LARGE SCALE GENOMIC DNA]</scope>
    <source>
        <strain evidence="4 5">PD1</strain>
    </source>
</reference>
<feature type="transmembrane region" description="Helical" evidence="2">
    <location>
        <begin position="29"/>
        <end position="48"/>
    </location>
</feature>
<gene>
    <name evidence="4" type="ORF">M2350_001037</name>
</gene>
<dbReference type="PANTHER" id="PTHR36565">
    <property type="entry name" value="UPF0332 PROTEIN TM_1000"/>
    <property type="match status" value="1"/>
</dbReference>
<proteinExistence type="inferred from homology"/>
<dbReference type="EMBL" id="JANUCP010000002">
    <property type="protein sequence ID" value="MCS3918637.1"/>
    <property type="molecule type" value="Genomic_DNA"/>
</dbReference>
<evidence type="ECO:0000259" key="3">
    <source>
        <dbReference type="Pfam" id="PF05168"/>
    </source>
</evidence>
<organism evidence="4 5">
    <name type="scientific">Candidatus Fervidibacter sacchari</name>
    <dbReference type="NCBI Taxonomy" id="1448929"/>
    <lineage>
        <taxon>Bacteria</taxon>
        <taxon>Candidatus Fervidibacterota</taxon>
        <taxon>Candidatus Fervidibacter</taxon>
    </lineage>
</organism>
<evidence type="ECO:0000256" key="2">
    <source>
        <dbReference type="SAM" id="Phobius"/>
    </source>
</evidence>
<name>A0ABT2EL23_9BACT</name>
<evidence type="ECO:0000313" key="5">
    <source>
        <dbReference type="Proteomes" id="UP001204798"/>
    </source>
</evidence>
<dbReference type="Gene3D" id="1.20.120.330">
    <property type="entry name" value="Nucleotidyltransferases domain 2"/>
    <property type="match status" value="1"/>
</dbReference>
<comment type="caution">
    <text evidence="4">The sequence shown here is derived from an EMBL/GenBank/DDBJ whole genome shotgun (WGS) entry which is preliminary data.</text>
</comment>
<evidence type="ECO:0000313" key="4">
    <source>
        <dbReference type="EMBL" id="MCS3918637.1"/>
    </source>
</evidence>
<dbReference type="Proteomes" id="UP001204798">
    <property type="component" value="Unassembled WGS sequence"/>
</dbReference>
<protein>
    <submittedName>
        <fullName evidence="4">Uncharacterized protein (UPF0332 family)</fullName>
    </submittedName>
</protein>
<keyword evidence="2" id="KW-1133">Transmembrane helix</keyword>
<keyword evidence="2" id="KW-0812">Transmembrane</keyword>
<comment type="similarity">
    <text evidence="1">Belongs to the UPF0332 family.</text>
</comment>
<dbReference type="InterPro" id="IPR007842">
    <property type="entry name" value="HEPN_dom"/>
</dbReference>
<accession>A0ABT2EL23</accession>
<dbReference type="Pfam" id="PF05168">
    <property type="entry name" value="HEPN"/>
    <property type="match status" value="1"/>
</dbReference>
<keyword evidence="2" id="KW-0472">Membrane</keyword>